<evidence type="ECO:0000256" key="1">
    <source>
        <dbReference type="SAM" id="MobiDB-lite"/>
    </source>
</evidence>
<gene>
    <name evidence="2" type="ORF">PSNMU_V1.4_AUG-EV-PASAV3_0040510</name>
</gene>
<sequence>MHLLQDTASFERMDGPEFQQPRAVSGEAADILGIVVGGSHGHGKKHTPARKSLFSCPGSESDTEGTSDETDEEEAEPKDPCFPSESFETEGAVLLVPLEFDNYVDKRSYYRPAGGRSSQSRIRRRREFLLDDLSGITGALGDAGAGVGASMGMRRRRSARGFSDDEEGRGGENDSESDSEGDDEPGAQQ</sequence>
<name>A0A448Z5G2_9STRA</name>
<evidence type="ECO:0000313" key="2">
    <source>
        <dbReference type="EMBL" id="VEU37255.1"/>
    </source>
</evidence>
<organism evidence="2 3">
    <name type="scientific">Pseudo-nitzschia multistriata</name>
    <dbReference type="NCBI Taxonomy" id="183589"/>
    <lineage>
        <taxon>Eukaryota</taxon>
        <taxon>Sar</taxon>
        <taxon>Stramenopiles</taxon>
        <taxon>Ochrophyta</taxon>
        <taxon>Bacillariophyta</taxon>
        <taxon>Bacillariophyceae</taxon>
        <taxon>Bacillariophycidae</taxon>
        <taxon>Bacillariales</taxon>
        <taxon>Bacillariaceae</taxon>
        <taxon>Pseudo-nitzschia</taxon>
    </lineage>
</organism>
<feature type="region of interest" description="Disordered" evidence="1">
    <location>
        <begin position="136"/>
        <end position="189"/>
    </location>
</feature>
<protein>
    <submittedName>
        <fullName evidence="2">Uncharacterized protein</fullName>
    </submittedName>
</protein>
<proteinExistence type="predicted"/>
<feature type="compositionally biased region" description="Acidic residues" evidence="1">
    <location>
        <begin position="61"/>
        <end position="76"/>
    </location>
</feature>
<keyword evidence="3" id="KW-1185">Reference proteome</keyword>
<dbReference type="AlphaFoldDB" id="A0A448Z5G2"/>
<accession>A0A448Z5G2</accession>
<feature type="compositionally biased region" description="Acidic residues" evidence="1">
    <location>
        <begin position="173"/>
        <end position="189"/>
    </location>
</feature>
<feature type="region of interest" description="Disordered" evidence="1">
    <location>
        <begin position="1"/>
        <end position="87"/>
    </location>
</feature>
<dbReference type="Proteomes" id="UP000291116">
    <property type="component" value="Unassembled WGS sequence"/>
</dbReference>
<evidence type="ECO:0000313" key="3">
    <source>
        <dbReference type="Proteomes" id="UP000291116"/>
    </source>
</evidence>
<reference evidence="2 3" key="1">
    <citation type="submission" date="2019-01" db="EMBL/GenBank/DDBJ databases">
        <authorList>
            <person name="Ferrante I. M."/>
        </authorList>
    </citation>
    <scope>NUCLEOTIDE SEQUENCE [LARGE SCALE GENOMIC DNA]</scope>
    <source>
        <strain evidence="2 3">B856</strain>
    </source>
</reference>
<dbReference type="EMBL" id="CAACVS010000118">
    <property type="protein sequence ID" value="VEU37255.1"/>
    <property type="molecule type" value="Genomic_DNA"/>
</dbReference>